<protein>
    <recommendedName>
        <fullName evidence="4">Vanadium nitrogenase</fullName>
    </recommendedName>
</protein>
<feature type="transmembrane region" description="Helical" evidence="1">
    <location>
        <begin position="12"/>
        <end position="30"/>
    </location>
</feature>
<dbReference type="RefSeq" id="WP_177175544.1">
    <property type="nucleotide sequence ID" value="NZ_FNZX01000004.1"/>
</dbReference>
<dbReference type="AlphaFoldDB" id="A0A1H7GAF6"/>
<proteinExistence type="predicted"/>
<keyword evidence="1" id="KW-1133">Transmembrane helix</keyword>
<name>A0A1H7GAF6_9FIRM</name>
<dbReference type="EMBL" id="FNZX01000004">
    <property type="protein sequence ID" value="SEK35253.1"/>
    <property type="molecule type" value="Genomic_DNA"/>
</dbReference>
<keyword evidence="1" id="KW-0812">Transmembrane</keyword>
<evidence type="ECO:0000313" key="2">
    <source>
        <dbReference type="EMBL" id="SEK35253.1"/>
    </source>
</evidence>
<evidence type="ECO:0008006" key="4">
    <source>
        <dbReference type="Google" id="ProtNLM"/>
    </source>
</evidence>
<dbReference type="Proteomes" id="UP000182321">
    <property type="component" value="Unassembled WGS sequence"/>
</dbReference>
<keyword evidence="1" id="KW-0472">Membrane</keyword>
<gene>
    <name evidence="2" type="ORF">SAMN02910377_00697</name>
</gene>
<reference evidence="3" key="1">
    <citation type="submission" date="2016-10" db="EMBL/GenBank/DDBJ databases">
        <authorList>
            <person name="Varghese N."/>
        </authorList>
    </citation>
    <scope>NUCLEOTIDE SEQUENCE [LARGE SCALE GENOMIC DNA]</scope>
    <source>
        <strain evidence="3">ACV-9</strain>
    </source>
</reference>
<evidence type="ECO:0000256" key="1">
    <source>
        <dbReference type="SAM" id="Phobius"/>
    </source>
</evidence>
<organism evidence="2 3">
    <name type="scientific">Pseudobutyrivibrio ruminis</name>
    <dbReference type="NCBI Taxonomy" id="46206"/>
    <lineage>
        <taxon>Bacteria</taxon>
        <taxon>Bacillati</taxon>
        <taxon>Bacillota</taxon>
        <taxon>Clostridia</taxon>
        <taxon>Lachnospirales</taxon>
        <taxon>Lachnospiraceae</taxon>
        <taxon>Pseudobutyrivibrio</taxon>
    </lineage>
</organism>
<accession>A0A1H7GAF6</accession>
<evidence type="ECO:0000313" key="3">
    <source>
        <dbReference type="Proteomes" id="UP000182321"/>
    </source>
</evidence>
<keyword evidence="3" id="KW-1185">Reference proteome</keyword>
<sequence length="53" mass="5684">MSAFLSSFASYLIKMIILVAIGVCGGFIGIKLRQSSDRKKGVSEQVTEASSEE</sequence>